<dbReference type="Gene3D" id="3.40.50.1820">
    <property type="entry name" value="alpha/beta hydrolase"/>
    <property type="match status" value="1"/>
</dbReference>
<comment type="caution">
    <text evidence="4">The sequence shown here is derived from an EMBL/GenBank/DDBJ whole genome shotgun (WGS) entry which is preliminary data.</text>
</comment>
<gene>
    <name evidence="2 4" type="primary">rutD</name>
    <name evidence="4" type="ORF">G6M46_30225</name>
</gene>
<protein>
    <recommendedName>
        <fullName evidence="2">Putative carbamate hydrolase RutD</fullName>
        <ecNumber evidence="2">3.5.1.-</ecNumber>
    </recommendedName>
    <alternativeName>
        <fullName evidence="2">Aminohydrolase</fullName>
    </alternativeName>
</protein>
<comment type="function">
    <text evidence="2">Involved in pyrimidine catabolism. May facilitate the hydrolysis of carbamate, a reaction that can also occur spontaneously.</text>
</comment>
<comment type="catalytic activity">
    <reaction evidence="2">
        <text>carbamate + 2 H(+) = NH4(+) + CO2</text>
        <dbReference type="Rhea" id="RHEA:15649"/>
        <dbReference type="ChEBI" id="CHEBI:13941"/>
        <dbReference type="ChEBI" id="CHEBI:15378"/>
        <dbReference type="ChEBI" id="CHEBI:16526"/>
        <dbReference type="ChEBI" id="CHEBI:28938"/>
    </reaction>
</comment>
<dbReference type="GO" id="GO:0006212">
    <property type="term" value="P:uracil catabolic process"/>
    <property type="evidence" value="ECO:0007669"/>
    <property type="project" value="UniProtKB-UniRule"/>
</dbReference>
<accession>A0AA44JCF5</accession>
<dbReference type="NCBIfam" id="TIGR03611">
    <property type="entry name" value="RutD"/>
    <property type="match status" value="1"/>
</dbReference>
<evidence type="ECO:0000256" key="1">
    <source>
        <dbReference type="ARBA" id="ARBA00022801"/>
    </source>
</evidence>
<dbReference type="InterPro" id="IPR019913">
    <property type="entry name" value="Pyrimidine_utilisation_RutD"/>
</dbReference>
<dbReference type="PANTHER" id="PTHR43433">
    <property type="entry name" value="HYDROLASE, ALPHA/BETA FOLD FAMILY PROTEIN"/>
    <property type="match status" value="1"/>
</dbReference>
<dbReference type="GO" id="GO:0019740">
    <property type="term" value="P:nitrogen utilization"/>
    <property type="evidence" value="ECO:0007669"/>
    <property type="project" value="UniProtKB-UniRule"/>
</dbReference>
<evidence type="ECO:0000256" key="2">
    <source>
        <dbReference type="HAMAP-Rule" id="MF_00832"/>
    </source>
</evidence>
<keyword evidence="1 2" id="KW-0378">Hydrolase</keyword>
<dbReference type="Pfam" id="PF00561">
    <property type="entry name" value="Abhydrolase_1"/>
    <property type="match status" value="1"/>
</dbReference>
<dbReference type="Proteomes" id="UP000702952">
    <property type="component" value="Unassembled WGS sequence"/>
</dbReference>
<dbReference type="RefSeq" id="WP_065661707.1">
    <property type="nucleotide sequence ID" value="NZ_JAAMAX010000037.1"/>
</dbReference>
<feature type="domain" description="AB hydrolase-1" evidence="3">
    <location>
        <begin position="15"/>
        <end position="119"/>
    </location>
</feature>
<organism evidence="4 5">
    <name type="scientific">Agrobacterium tumefaciens</name>
    <dbReference type="NCBI Taxonomy" id="358"/>
    <lineage>
        <taxon>Bacteria</taxon>
        <taxon>Pseudomonadati</taxon>
        <taxon>Pseudomonadota</taxon>
        <taxon>Alphaproteobacteria</taxon>
        <taxon>Hyphomicrobiales</taxon>
        <taxon>Rhizobiaceae</taxon>
        <taxon>Rhizobium/Agrobacterium group</taxon>
        <taxon>Agrobacterium</taxon>
        <taxon>Agrobacterium tumefaciens complex</taxon>
    </lineage>
</organism>
<evidence type="ECO:0000313" key="4">
    <source>
        <dbReference type="EMBL" id="NTC32426.1"/>
    </source>
</evidence>
<dbReference type="SUPFAM" id="SSF53474">
    <property type="entry name" value="alpha/beta-Hydrolases"/>
    <property type="match status" value="1"/>
</dbReference>
<dbReference type="HAMAP" id="MF_00832">
    <property type="entry name" value="RutD"/>
    <property type="match status" value="1"/>
</dbReference>
<reference evidence="4" key="1">
    <citation type="journal article" date="2020" name="Science">
        <title>Unexpected conservation and global transmission of agrobacterial virulence plasmids.</title>
        <authorList>
            <person name="Weisberg A.J."/>
            <person name="Davis E.W. 2nd"/>
            <person name="Tabima J."/>
            <person name="Belcher M.S."/>
            <person name="Miller M."/>
            <person name="Kuo C.H."/>
            <person name="Loper J.E."/>
            <person name="Grunwald N.J."/>
            <person name="Putnam M.L."/>
            <person name="Chang J.H."/>
        </authorList>
    </citation>
    <scope>NUCLEOTIDE SEQUENCE</scope>
    <source>
        <strain evidence="4">17-1853-1a</strain>
    </source>
</reference>
<dbReference type="InterPro" id="IPR050471">
    <property type="entry name" value="AB_hydrolase"/>
</dbReference>
<dbReference type="EC" id="3.5.1.-" evidence="2"/>
<evidence type="ECO:0000313" key="5">
    <source>
        <dbReference type="Proteomes" id="UP000702952"/>
    </source>
</evidence>
<dbReference type="GO" id="GO:0016811">
    <property type="term" value="F:hydrolase activity, acting on carbon-nitrogen (but not peptide) bonds, in linear amides"/>
    <property type="evidence" value="ECO:0007669"/>
    <property type="project" value="InterPro"/>
</dbReference>
<name>A0AA44JCF5_AGRTU</name>
<comment type="similarity">
    <text evidence="2">Belongs to the AB hydrolase superfamily. Hydrolase RutD family.</text>
</comment>
<evidence type="ECO:0000259" key="3">
    <source>
        <dbReference type="Pfam" id="PF00561"/>
    </source>
</evidence>
<dbReference type="InterPro" id="IPR029058">
    <property type="entry name" value="AB_hydrolase_fold"/>
</dbReference>
<dbReference type="PANTHER" id="PTHR43433:SF10">
    <property type="entry name" value="AB HYDROLASE-1 DOMAIN-CONTAINING PROTEIN"/>
    <property type="match status" value="1"/>
</dbReference>
<proteinExistence type="inferred from homology"/>
<dbReference type="EMBL" id="JAAMAY010000047">
    <property type="protein sequence ID" value="NTC32426.1"/>
    <property type="molecule type" value="Genomic_DNA"/>
</dbReference>
<dbReference type="PRINTS" id="PR00111">
    <property type="entry name" value="ABHYDROLASE"/>
</dbReference>
<dbReference type="AlphaFoldDB" id="A0AA44JCF5"/>
<sequence length="258" mass="28322">MVQFDVQGLSDPQAPTIILSSGLGGSALYWAPQMDWLKMRFRVVTYDHFGTNRSPGEVPQGYSISDMADDVLVIAQTLALHSFSFIGHALGGLIGLDIALRFPDTIENLILVNGWAKADPHSGRCFDVRIELLEKCGVAAFVKAQPLFLYPASYMADNAGQMAAEEAHAVAHFQGKVNVLRRIAALRAFNVEKQLGEVRSRCLVIATRDDLLVPYGRSMQLSQKLPNAELCLLDHGAHAINVTMPELFNACVERFLVP</sequence>
<dbReference type="InterPro" id="IPR000073">
    <property type="entry name" value="AB_hydrolase_1"/>
</dbReference>